<feature type="repeat" description="ANK" evidence="2">
    <location>
        <begin position="711"/>
        <end position="743"/>
    </location>
</feature>
<comment type="caution">
    <text evidence="4">The sequence shown here is derived from an EMBL/GenBank/DDBJ whole genome shotgun (WGS) entry which is preliminary data.</text>
</comment>
<evidence type="ECO:0000313" key="5">
    <source>
        <dbReference type="Proteomes" id="UP001215280"/>
    </source>
</evidence>
<dbReference type="Pfam" id="PF00023">
    <property type="entry name" value="Ank"/>
    <property type="match status" value="1"/>
</dbReference>
<dbReference type="PANTHER" id="PTHR10039:SF15">
    <property type="entry name" value="NACHT DOMAIN-CONTAINING PROTEIN"/>
    <property type="match status" value="1"/>
</dbReference>
<keyword evidence="1" id="KW-0677">Repeat</keyword>
<dbReference type="AlphaFoldDB" id="A0AAD7NQN4"/>
<evidence type="ECO:0000256" key="1">
    <source>
        <dbReference type="ARBA" id="ARBA00022737"/>
    </source>
</evidence>
<name>A0AAD7NQN4_9AGAR</name>
<dbReference type="SUPFAM" id="SSF52540">
    <property type="entry name" value="P-loop containing nucleoside triphosphate hydrolases"/>
    <property type="match status" value="1"/>
</dbReference>
<evidence type="ECO:0000259" key="3">
    <source>
        <dbReference type="Pfam" id="PF24883"/>
    </source>
</evidence>
<dbReference type="InterPro" id="IPR056884">
    <property type="entry name" value="NPHP3-like_N"/>
</dbReference>
<keyword evidence="2" id="KW-0040">ANK repeat</keyword>
<evidence type="ECO:0000313" key="4">
    <source>
        <dbReference type="EMBL" id="KAJ7770950.1"/>
    </source>
</evidence>
<feature type="repeat" description="ANK" evidence="2">
    <location>
        <begin position="744"/>
        <end position="776"/>
    </location>
</feature>
<gene>
    <name evidence="4" type="ORF">DFH07DRAFT_938098</name>
</gene>
<feature type="domain" description="Nephrocystin 3-like N-terminal" evidence="3">
    <location>
        <begin position="257"/>
        <end position="411"/>
    </location>
</feature>
<feature type="repeat" description="ANK" evidence="2">
    <location>
        <begin position="837"/>
        <end position="869"/>
    </location>
</feature>
<dbReference type="PANTHER" id="PTHR10039">
    <property type="entry name" value="AMELOGENIN"/>
    <property type="match status" value="1"/>
</dbReference>
<evidence type="ECO:0000256" key="2">
    <source>
        <dbReference type="PROSITE-ProRule" id="PRU00023"/>
    </source>
</evidence>
<dbReference type="InterPro" id="IPR036770">
    <property type="entry name" value="Ankyrin_rpt-contain_sf"/>
</dbReference>
<feature type="repeat" description="ANK" evidence="2">
    <location>
        <begin position="648"/>
        <end position="680"/>
    </location>
</feature>
<dbReference type="InterPro" id="IPR002110">
    <property type="entry name" value="Ankyrin_rpt"/>
</dbReference>
<dbReference type="Pfam" id="PF24883">
    <property type="entry name" value="NPHP3_N"/>
    <property type="match status" value="1"/>
</dbReference>
<protein>
    <recommendedName>
        <fullName evidence="3">Nephrocystin 3-like N-terminal domain-containing protein</fullName>
    </recommendedName>
</protein>
<keyword evidence="5" id="KW-1185">Reference proteome</keyword>
<dbReference type="Gene3D" id="3.40.50.300">
    <property type="entry name" value="P-loop containing nucleotide triphosphate hydrolases"/>
    <property type="match status" value="1"/>
</dbReference>
<dbReference type="Proteomes" id="UP001215280">
    <property type="component" value="Unassembled WGS sequence"/>
</dbReference>
<dbReference type="Pfam" id="PF12796">
    <property type="entry name" value="Ank_2"/>
    <property type="match status" value="2"/>
</dbReference>
<dbReference type="SMART" id="SM00248">
    <property type="entry name" value="ANK"/>
    <property type="match status" value="7"/>
</dbReference>
<sequence>MRDIFHLGRHLKLQLRRPVFLLDFDADNLSIHLHFPELLSTTAGHGGQTNRSRCDLISDSPLIRATTAALPSRCQWLSPPSSRNEDPKQLLSKWRRRKGSTVVDPTSIPPHPGASDQHKCGYSVLDNLALALSLAEQVADIAQAAPFIAPAAALLFSNHTILITKASLFIERYDNRGRFAHFAGRNQLGDEIDKLNQELNSFGARFRASKAEIVPGLALTLSPLMRTSIEEMLEKWLRFPPDMTQKQYDTEKLRKEGTGHWFLKGNAFVEKQDNAGSLWIEGPSGAGKSVLSSTVVKQLFAEENLLKDGERSPPAVAFFYFDFGKPKLSAHSPAISDGAMYNHYKLSNRQKLLTYEELCRILRQLLRELGRTYIILDALDECDDTDFKQLVDLVSMLREWAETPLHLCITSQSRQIFTESFEGIPRMALGFDVAQKDIRLFVSDEIQSNPKLKIWRHQADEITDRVAHKSKGMFRRLAACLVIELSYCKWEEEMDETLGNLPDTLFAVYDRFIQRIRPKDWIYAEAVLRWLMFPARRLNPKQLADAISFDFSDPKKYIYKPGRREVNESVMFDRLEGLVNFLLSKQFTIKFGHNLDERISHTFISKTCISLLLYFCNHSLADPARALEAPTSPLAEYAARYWCHHLRFAKAGLLAASARGHVDIVRLLLQRGANIDLRGHLVDGGTGKPALGNVIVGLLERGAEANLPTEAPSSLLELASLTRNMEIVRLLLKSGANPDLRSDHHLSALEHASERGHTEIPDLLLKSGADPNLRSEGCRSALELASFAQDIEMVQLLESGADPNLRGQRYRSALELAILKGNTKVVQLLLENGADAIGNMALHLATWKGDTDIVHLLLDNGADPHLQTAHRRSVIEVACDAGRTEIVPLLLGKGADTTTSTLVDTSRKSLIFGEKGC</sequence>
<dbReference type="EMBL" id="JARJLG010000023">
    <property type="protein sequence ID" value="KAJ7770950.1"/>
    <property type="molecule type" value="Genomic_DNA"/>
</dbReference>
<dbReference type="InterPro" id="IPR027417">
    <property type="entry name" value="P-loop_NTPase"/>
</dbReference>
<dbReference type="SUPFAM" id="SSF48403">
    <property type="entry name" value="Ankyrin repeat"/>
    <property type="match status" value="1"/>
</dbReference>
<feature type="repeat" description="ANK" evidence="2">
    <location>
        <begin position="809"/>
        <end position="835"/>
    </location>
</feature>
<reference evidence="4" key="1">
    <citation type="submission" date="2023-03" db="EMBL/GenBank/DDBJ databases">
        <title>Massive genome expansion in bonnet fungi (Mycena s.s.) driven by repeated elements and novel gene families across ecological guilds.</title>
        <authorList>
            <consortium name="Lawrence Berkeley National Laboratory"/>
            <person name="Harder C.B."/>
            <person name="Miyauchi S."/>
            <person name="Viragh M."/>
            <person name="Kuo A."/>
            <person name="Thoen E."/>
            <person name="Andreopoulos B."/>
            <person name="Lu D."/>
            <person name="Skrede I."/>
            <person name="Drula E."/>
            <person name="Henrissat B."/>
            <person name="Morin E."/>
            <person name="Kohler A."/>
            <person name="Barry K."/>
            <person name="LaButti K."/>
            <person name="Morin E."/>
            <person name="Salamov A."/>
            <person name="Lipzen A."/>
            <person name="Mereny Z."/>
            <person name="Hegedus B."/>
            <person name="Baldrian P."/>
            <person name="Stursova M."/>
            <person name="Weitz H."/>
            <person name="Taylor A."/>
            <person name="Grigoriev I.V."/>
            <person name="Nagy L.G."/>
            <person name="Martin F."/>
            <person name="Kauserud H."/>
        </authorList>
    </citation>
    <scope>NUCLEOTIDE SEQUENCE</scope>
    <source>
        <strain evidence="4">CBHHK188m</strain>
    </source>
</reference>
<dbReference type="PROSITE" id="PS50088">
    <property type="entry name" value="ANK_REPEAT"/>
    <property type="match status" value="5"/>
</dbReference>
<proteinExistence type="predicted"/>
<organism evidence="4 5">
    <name type="scientific">Mycena maculata</name>
    <dbReference type="NCBI Taxonomy" id="230809"/>
    <lineage>
        <taxon>Eukaryota</taxon>
        <taxon>Fungi</taxon>
        <taxon>Dikarya</taxon>
        <taxon>Basidiomycota</taxon>
        <taxon>Agaricomycotina</taxon>
        <taxon>Agaricomycetes</taxon>
        <taxon>Agaricomycetidae</taxon>
        <taxon>Agaricales</taxon>
        <taxon>Marasmiineae</taxon>
        <taxon>Mycenaceae</taxon>
        <taxon>Mycena</taxon>
    </lineage>
</organism>
<dbReference type="PROSITE" id="PS50297">
    <property type="entry name" value="ANK_REP_REGION"/>
    <property type="match status" value="4"/>
</dbReference>
<accession>A0AAD7NQN4</accession>
<dbReference type="Gene3D" id="1.25.40.20">
    <property type="entry name" value="Ankyrin repeat-containing domain"/>
    <property type="match status" value="1"/>
</dbReference>